<evidence type="ECO:0000256" key="1">
    <source>
        <dbReference type="SAM" id="MobiDB-lite"/>
    </source>
</evidence>
<dbReference type="RefSeq" id="XP_040803636.1">
    <property type="nucleotide sequence ID" value="XM_040944177.1"/>
</dbReference>
<accession>A0A8G1RZG9</accession>
<protein>
    <submittedName>
        <fullName evidence="2">Uncharacterized protein</fullName>
    </submittedName>
</protein>
<dbReference type="GeneID" id="63861510"/>
<sequence length="64" mass="7085">MVPGRHSRPPTPNPSAKISKSLDRGNNTNDDYRATDTSKSFTPVTRWNIDDGMIIDTVPPCVSR</sequence>
<organism evidence="2 3">
    <name type="scientific">Aspergillus fijiensis CBS 313.89</name>
    <dbReference type="NCBI Taxonomy" id="1448319"/>
    <lineage>
        <taxon>Eukaryota</taxon>
        <taxon>Fungi</taxon>
        <taxon>Dikarya</taxon>
        <taxon>Ascomycota</taxon>
        <taxon>Pezizomycotina</taxon>
        <taxon>Eurotiomycetes</taxon>
        <taxon>Eurotiomycetidae</taxon>
        <taxon>Eurotiales</taxon>
        <taxon>Aspergillaceae</taxon>
        <taxon>Aspergillus</taxon>
    </lineage>
</organism>
<dbReference type="Proteomes" id="UP000249789">
    <property type="component" value="Unassembled WGS sequence"/>
</dbReference>
<gene>
    <name evidence="2" type="ORF">BO72DRAFT_445941</name>
</gene>
<name>A0A8G1RZG9_9EURO</name>
<dbReference type="AlphaFoldDB" id="A0A8G1RZG9"/>
<feature type="region of interest" description="Disordered" evidence="1">
    <location>
        <begin position="1"/>
        <end position="39"/>
    </location>
</feature>
<proteinExistence type="predicted"/>
<evidence type="ECO:0000313" key="3">
    <source>
        <dbReference type="Proteomes" id="UP000249789"/>
    </source>
</evidence>
<evidence type="ECO:0000313" key="2">
    <source>
        <dbReference type="EMBL" id="RAK79626.1"/>
    </source>
</evidence>
<keyword evidence="3" id="KW-1185">Reference proteome</keyword>
<dbReference type="VEuPathDB" id="FungiDB:BO72DRAFT_445941"/>
<feature type="compositionally biased region" description="Polar residues" evidence="1">
    <location>
        <begin position="14"/>
        <end position="29"/>
    </location>
</feature>
<reference evidence="2 3" key="1">
    <citation type="submission" date="2018-02" db="EMBL/GenBank/DDBJ databases">
        <title>The genomes of Aspergillus section Nigri reveals drivers in fungal speciation.</title>
        <authorList>
            <consortium name="DOE Joint Genome Institute"/>
            <person name="Vesth T.C."/>
            <person name="Nybo J."/>
            <person name="Theobald S."/>
            <person name="Brandl J."/>
            <person name="Frisvad J.C."/>
            <person name="Nielsen K.F."/>
            <person name="Lyhne E.K."/>
            <person name="Kogle M.E."/>
            <person name="Kuo A."/>
            <person name="Riley R."/>
            <person name="Clum A."/>
            <person name="Nolan M."/>
            <person name="Lipzen A."/>
            <person name="Salamov A."/>
            <person name="Henrissat B."/>
            <person name="Wiebenga A."/>
            <person name="De vries R.P."/>
            <person name="Grigoriev I.V."/>
            <person name="Mortensen U.H."/>
            <person name="Andersen M.R."/>
            <person name="Baker S.E."/>
        </authorList>
    </citation>
    <scope>NUCLEOTIDE SEQUENCE [LARGE SCALE GENOMIC DNA]</scope>
    <source>
        <strain evidence="2 3">CBS 313.89</strain>
    </source>
</reference>
<dbReference type="EMBL" id="KZ824632">
    <property type="protein sequence ID" value="RAK79626.1"/>
    <property type="molecule type" value="Genomic_DNA"/>
</dbReference>